<evidence type="ECO:0000256" key="6">
    <source>
        <dbReference type="SAM" id="MobiDB-lite"/>
    </source>
</evidence>
<evidence type="ECO:0000259" key="7">
    <source>
        <dbReference type="Pfam" id="PF12637"/>
    </source>
</evidence>
<dbReference type="InterPro" id="IPR024434">
    <property type="entry name" value="TSCPD_dom"/>
</dbReference>
<feature type="domain" description="TSCPD" evidence="7">
    <location>
        <begin position="352"/>
        <end position="455"/>
    </location>
</feature>
<keyword evidence="4" id="KW-0547">Nucleotide-binding</keyword>
<feature type="region of interest" description="Disordered" evidence="6">
    <location>
        <begin position="1"/>
        <end position="25"/>
    </location>
</feature>
<feature type="region of interest" description="Disordered" evidence="6">
    <location>
        <begin position="462"/>
        <end position="494"/>
    </location>
</feature>
<gene>
    <name evidence="8" type="ORF">F1189_01290</name>
</gene>
<dbReference type="RefSeq" id="WP_150038692.1">
    <property type="nucleotide sequence ID" value="NZ_OW485601.1"/>
</dbReference>
<feature type="compositionally biased region" description="Acidic residues" evidence="6">
    <location>
        <begin position="465"/>
        <end position="475"/>
    </location>
</feature>
<reference evidence="8 9" key="1">
    <citation type="submission" date="2019-09" db="EMBL/GenBank/DDBJ databases">
        <title>Genome sequence of Rhodovastum atsumiense, a diverse member of the Acetobacteraceae family of non-sulfur purple photosynthetic bacteria.</title>
        <authorList>
            <person name="Meyer T."/>
            <person name="Kyndt J."/>
        </authorList>
    </citation>
    <scope>NUCLEOTIDE SEQUENCE [LARGE SCALE GENOMIC DNA]</scope>
    <source>
        <strain evidence="8 9">DSM 21279</strain>
    </source>
</reference>
<dbReference type="GO" id="GO:0004748">
    <property type="term" value="F:ribonucleoside-diphosphate reductase activity, thioredoxin disulfide as acceptor"/>
    <property type="evidence" value="ECO:0007669"/>
    <property type="project" value="UniProtKB-EC"/>
</dbReference>
<evidence type="ECO:0000256" key="5">
    <source>
        <dbReference type="ARBA" id="ARBA00047754"/>
    </source>
</evidence>
<comment type="catalytic activity">
    <reaction evidence="5">
        <text>a 2'-deoxyribonucleoside 5'-diphosphate + [thioredoxin]-disulfide + H2O = a ribonucleoside 5'-diphosphate + [thioredoxin]-dithiol</text>
        <dbReference type="Rhea" id="RHEA:23252"/>
        <dbReference type="Rhea" id="RHEA-COMP:10698"/>
        <dbReference type="Rhea" id="RHEA-COMP:10700"/>
        <dbReference type="ChEBI" id="CHEBI:15377"/>
        <dbReference type="ChEBI" id="CHEBI:29950"/>
        <dbReference type="ChEBI" id="CHEBI:50058"/>
        <dbReference type="ChEBI" id="CHEBI:57930"/>
        <dbReference type="ChEBI" id="CHEBI:73316"/>
        <dbReference type="EC" id="1.17.4.1"/>
    </reaction>
</comment>
<name>A0A5M6J1Z9_9PROT</name>
<evidence type="ECO:0000313" key="9">
    <source>
        <dbReference type="Proteomes" id="UP000325255"/>
    </source>
</evidence>
<dbReference type="Proteomes" id="UP000325255">
    <property type="component" value="Unassembled WGS sequence"/>
</dbReference>
<dbReference type="EC" id="1.17.4.1" evidence="2"/>
<evidence type="ECO:0000313" key="8">
    <source>
        <dbReference type="EMBL" id="KAA5614259.1"/>
    </source>
</evidence>
<keyword evidence="3" id="KW-0237">DNA synthesis</keyword>
<dbReference type="GO" id="GO:0071897">
    <property type="term" value="P:DNA biosynthetic process"/>
    <property type="evidence" value="ECO:0007669"/>
    <property type="project" value="UniProtKB-KW"/>
</dbReference>
<organism evidence="8 9">
    <name type="scientific">Rhodovastum atsumiense</name>
    <dbReference type="NCBI Taxonomy" id="504468"/>
    <lineage>
        <taxon>Bacteria</taxon>
        <taxon>Pseudomonadati</taxon>
        <taxon>Pseudomonadota</taxon>
        <taxon>Alphaproteobacteria</taxon>
        <taxon>Acetobacterales</taxon>
        <taxon>Acetobacteraceae</taxon>
        <taxon>Rhodovastum</taxon>
    </lineage>
</organism>
<evidence type="ECO:0000256" key="3">
    <source>
        <dbReference type="ARBA" id="ARBA00022634"/>
    </source>
</evidence>
<dbReference type="Pfam" id="PF12637">
    <property type="entry name" value="TSCPD"/>
    <property type="match status" value="1"/>
</dbReference>
<comment type="caution">
    <text evidence="8">The sequence shown here is derived from an EMBL/GenBank/DDBJ whole genome shotgun (WGS) entry which is preliminary data.</text>
</comment>
<proteinExistence type="inferred from homology"/>
<dbReference type="EMBL" id="VWPK01000002">
    <property type="protein sequence ID" value="KAA5614259.1"/>
    <property type="molecule type" value="Genomic_DNA"/>
</dbReference>
<comment type="similarity">
    <text evidence="1">Belongs to the ribonucleoside diphosphate reductase class-2 family.</text>
</comment>
<evidence type="ECO:0000256" key="2">
    <source>
        <dbReference type="ARBA" id="ARBA00012274"/>
    </source>
</evidence>
<dbReference type="OrthoDB" id="9762933at2"/>
<accession>A0A5M6J1Z9</accession>
<protein>
    <recommendedName>
        <fullName evidence="2">ribonucleoside-diphosphate reductase</fullName>
        <ecNumber evidence="2">1.17.4.1</ecNumber>
    </recommendedName>
</protein>
<dbReference type="GO" id="GO:0000166">
    <property type="term" value="F:nucleotide binding"/>
    <property type="evidence" value="ECO:0007669"/>
    <property type="project" value="UniProtKB-KW"/>
</dbReference>
<keyword evidence="9" id="KW-1185">Reference proteome</keyword>
<evidence type="ECO:0000256" key="4">
    <source>
        <dbReference type="ARBA" id="ARBA00022741"/>
    </source>
</evidence>
<sequence>MKISKPWRGVRMRTTPAAPDPDSDRRAVTLPAAWDDRAAAALAALVPGQGPLALATAAEAWIEPLAAAARRAGLDETLGPRLHGLLLARRAAPTAALWHGAPRPEQASETPGFVLNLAAFHLPDSGFDLPGFITAVGTTVLALALWTPPPTQHPAVALADLAGLLAALHVEYDSAAGRAVGAALAALLRGQVEATAAALPGGLGLPGSGTRIGTTVPEAPAIPGLAEAARAALDAAAAAPAPRSHVLAVVSSPGAAEALLGVETGGIAPAFAPIDDAGRLTRTARATLAARGLSGEAALATLLAGLPLFAVATAEAHAAMHDAIAPFLHTMPRRPQNRPALAPAPALRRDLPARRSGYTQKASIGGHKLFLRTGEYADGRLGEVFIGLHKEGPAFRSLMDNFAIAVSLGLQHGVPLEAFVEAFTFTRFGPAGPVEGDPAVSRATSLLDYVFRNLAANYLGQTELAEPEEEDEEDTGTLGAGARERAPLLPLDLPQAEGPRIRRRGLRLVGK</sequence>
<dbReference type="AlphaFoldDB" id="A0A5M6J1Z9"/>
<evidence type="ECO:0000256" key="1">
    <source>
        <dbReference type="ARBA" id="ARBA00007405"/>
    </source>
</evidence>